<accession>A0ABY7EUP1</accession>
<protein>
    <submittedName>
        <fullName evidence="3">Uncharacterized protein</fullName>
    </submittedName>
</protein>
<feature type="transmembrane region" description="Helical" evidence="2">
    <location>
        <begin position="75"/>
        <end position="97"/>
    </location>
</feature>
<keyword evidence="2" id="KW-1133">Transmembrane helix</keyword>
<feature type="region of interest" description="Disordered" evidence="1">
    <location>
        <begin position="30"/>
        <end position="67"/>
    </location>
</feature>
<evidence type="ECO:0000256" key="1">
    <source>
        <dbReference type="SAM" id="MobiDB-lite"/>
    </source>
</evidence>
<proteinExistence type="predicted"/>
<feature type="region of interest" description="Disordered" evidence="1">
    <location>
        <begin position="178"/>
        <end position="218"/>
    </location>
</feature>
<reference evidence="3" key="1">
    <citation type="submission" date="2022-11" db="EMBL/GenBank/DDBJ databases">
        <title>Centuries of genome instability and evolution in soft-shell clam transmissible cancer (bioRxiv).</title>
        <authorList>
            <person name="Hart S.F.M."/>
            <person name="Yonemitsu M.A."/>
            <person name="Giersch R.M."/>
            <person name="Beal B.F."/>
            <person name="Arriagada G."/>
            <person name="Davis B.W."/>
            <person name="Ostrander E.A."/>
            <person name="Goff S.P."/>
            <person name="Metzger M.J."/>
        </authorList>
    </citation>
    <scope>NUCLEOTIDE SEQUENCE</scope>
    <source>
        <strain evidence="3">MELC-2E11</strain>
        <tissue evidence="3">Siphon/mantle</tissue>
    </source>
</reference>
<keyword evidence="4" id="KW-1185">Reference proteome</keyword>
<organism evidence="3 4">
    <name type="scientific">Mya arenaria</name>
    <name type="common">Soft-shell clam</name>
    <dbReference type="NCBI Taxonomy" id="6604"/>
    <lineage>
        <taxon>Eukaryota</taxon>
        <taxon>Metazoa</taxon>
        <taxon>Spiralia</taxon>
        <taxon>Lophotrochozoa</taxon>
        <taxon>Mollusca</taxon>
        <taxon>Bivalvia</taxon>
        <taxon>Autobranchia</taxon>
        <taxon>Heteroconchia</taxon>
        <taxon>Euheterodonta</taxon>
        <taxon>Imparidentia</taxon>
        <taxon>Neoheterodontei</taxon>
        <taxon>Myida</taxon>
        <taxon>Myoidea</taxon>
        <taxon>Myidae</taxon>
        <taxon>Mya</taxon>
    </lineage>
</organism>
<dbReference type="Proteomes" id="UP001164746">
    <property type="component" value="Chromosome 8"/>
</dbReference>
<evidence type="ECO:0000256" key="2">
    <source>
        <dbReference type="SAM" id="Phobius"/>
    </source>
</evidence>
<keyword evidence="2" id="KW-0812">Transmembrane</keyword>
<keyword evidence="2" id="KW-0472">Membrane</keyword>
<evidence type="ECO:0000313" key="4">
    <source>
        <dbReference type="Proteomes" id="UP001164746"/>
    </source>
</evidence>
<feature type="compositionally biased region" description="Basic residues" evidence="1">
    <location>
        <begin position="198"/>
        <end position="208"/>
    </location>
</feature>
<feature type="compositionally biased region" description="Gly residues" evidence="1">
    <location>
        <begin position="30"/>
        <end position="66"/>
    </location>
</feature>
<sequence length="218" mass="23431">MLNTRTKKQDVKAIKRFNWMKRVEVECKGGGGGRGGGGGGRSSGGRSGGRSGGYGRGGIGGNGSSSGGTKSNTNIVFWFILGGVGVAFLAILICCYNSRTRKAKEGRVIQAAPLQSVRTECVNNQPPPYESLSPIDTTSNAKQPMFTASVNYTTGLQPDVYHTSTVLNQERNYPPNWNYSGNLGRLNPHDQKTVANAKPKKDRTKKSKDTKQQFAISL</sequence>
<gene>
    <name evidence="3" type="ORF">MAR_026721</name>
</gene>
<name>A0ABY7EUP1_MYAAR</name>
<evidence type="ECO:0000313" key="3">
    <source>
        <dbReference type="EMBL" id="WAR12541.1"/>
    </source>
</evidence>
<dbReference type="EMBL" id="CP111019">
    <property type="protein sequence ID" value="WAR12541.1"/>
    <property type="molecule type" value="Genomic_DNA"/>
</dbReference>